<dbReference type="Proteomes" id="UP000253318">
    <property type="component" value="Unassembled WGS sequence"/>
</dbReference>
<reference evidence="9 10" key="1">
    <citation type="submission" date="2018-04" db="EMBL/GenBank/DDBJ databases">
        <title>Novel actinobacteria from marine sediment.</title>
        <authorList>
            <person name="Ng Z.Y."/>
            <person name="Tan G.Y.A."/>
        </authorList>
    </citation>
    <scope>NUCLEOTIDE SEQUENCE [LARGE SCALE GENOMIC DNA]</scope>
    <source>
        <strain evidence="9 10">TPS81</strain>
    </source>
</reference>
<dbReference type="EMBL" id="QEIN01000150">
    <property type="protein sequence ID" value="RCV55225.1"/>
    <property type="molecule type" value="Genomic_DNA"/>
</dbReference>
<dbReference type="Gene3D" id="3.40.50.200">
    <property type="entry name" value="Peptidase S8/S53 domain"/>
    <property type="match status" value="1"/>
</dbReference>
<evidence type="ECO:0000256" key="1">
    <source>
        <dbReference type="ARBA" id="ARBA00011073"/>
    </source>
</evidence>
<dbReference type="AlphaFoldDB" id="A0A368T2M1"/>
<comment type="caution">
    <text evidence="9">The sequence shown here is derived from an EMBL/GenBank/DDBJ whole genome shotgun (WGS) entry which is preliminary data.</text>
</comment>
<accession>A0A368T2M1</accession>
<dbReference type="PANTHER" id="PTHR42884:SF14">
    <property type="entry name" value="NEUROENDOCRINE CONVERTASE 1"/>
    <property type="match status" value="1"/>
</dbReference>
<dbReference type="PROSITE" id="PS51892">
    <property type="entry name" value="SUBTILASE"/>
    <property type="match status" value="1"/>
</dbReference>
<evidence type="ECO:0000313" key="9">
    <source>
        <dbReference type="EMBL" id="RCV55225.1"/>
    </source>
</evidence>
<feature type="active site" description="Charge relay system" evidence="5 6">
    <location>
        <position position="457"/>
    </location>
</feature>
<evidence type="ECO:0000256" key="3">
    <source>
        <dbReference type="ARBA" id="ARBA00022801"/>
    </source>
</evidence>
<organism evidence="9 10">
    <name type="scientific">Marinitenerispora sediminis</name>
    <dbReference type="NCBI Taxonomy" id="1931232"/>
    <lineage>
        <taxon>Bacteria</taxon>
        <taxon>Bacillati</taxon>
        <taxon>Actinomycetota</taxon>
        <taxon>Actinomycetes</taxon>
        <taxon>Streptosporangiales</taxon>
        <taxon>Nocardiopsidaceae</taxon>
        <taxon>Marinitenerispora</taxon>
    </lineage>
</organism>
<comment type="similarity">
    <text evidence="1 6 7">Belongs to the peptidase S8 family.</text>
</comment>
<evidence type="ECO:0000256" key="2">
    <source>
        <dbReference type="ARBA" id="ARBA00022670"/>
    </source>
</evidence>
<evidence type="ECO:0000256" key="5">
    <source>
        <dbReference type="PIRSR" id="PIRSR615500-1"/>
    </source>
</evidence>
<keyword evidence="10" id="KW-1185">Reference proteome</keyword>
<dbReference type="GO" id="GO:0004252">
    <property type="term" value="F:serine-type endopeptidase activity"/>
    <property type="evidence" value="ECO:0007669"/>
    <property type="project" value="UniProtKB-UniRule"/>
</dbReference>
<dbReference type="Pfam" id="PF00082">
    <property type="entry name" value="Peptidase_S8"/>
    <property type="match status" value="1"/>
</dbReference>
<evidence type="ECO:0000256" key="6">
    <source>
        <dbReference type="PROSITE-ProRule" id="PRU01240"/>
    </source>
</evidence>
<dbReference type="InterPro" id="IPR022398">
    <property type="entry name" value="Peptidase_S8_His-AS"/>
</dbReference>
<dbReference type="SUPFAM" id="SSF52743">
    <property type="entry name" value="Subtilisin-like"/>
    <property type="match status" value="1"/>
</dbReference>
<dbReference type="InterPro" id="IPR023828">
    <property type="entry name" value="Peptidase_S8_Ser-AS"/>
</dbReference>
<gene>
    <name evidence="9" type="ORF">DEF24_18190</name>
</gene>
<dbReference type="InterPro" id="IPR015500">
    <property type="entry name" value="Peptidase_S8_subtilisin-rel"/>
</dbReference>
<feature type="active site" description="Charge relay system" evidence="5 6">
    <location>
        <position position="222"/>
    </location>
</feature>
<dbReference type="InterPro" id="IPR036852">
    <property type="entry name" value="Peptidase_S8/S53_dom_sf"/>
</dbReference>
<dbReference type="InterPro" id="IPR034054">
    <property type="entry name" value="Pep_S8_PrcA"/>
</dbReference>
<dbReference type="OrthoDB" id="3530033at2"/>
<evidence type="ECO:0000259" key="8">
    <source>
        <dbReference type="Pfam" id="PF00082"/>
    </source>
</evidence>
<keyword evidence="3 6" id="KW-0378">Hydrolase</keyword>
<evidence type="ECO:0000256" key="7">
    <source>
        <dbReference type="RuleBase" id="RU003355"/>
    </source>
</evidence>
<dbReference type="PANTHER" id="PTHR42884">
    <property type="entry name" value="PROPROTEIN CONVERTASE SUBTILISIN/KEXIN-RELATED"/>
    <property type="match status" value="1"/>
</dbReference>
<dbReference type="PRINTS" id="PR00723">
    <property type="entry name" value="SUBTILISIN"/>
</dbReference>
<dbReference type="CDD" id="cd07498">
    <property type="entry name" value="Peptidases_S8_15"/>
    <property type="match status" value="1"/>
</dbReference>
<evidence type="ECO:0000313" key="10">
    <source>
        <dbReference type="Proteomes" id="UP000253318"/>
    </source>
</evidence>
<name>A0A368T2M1_9ACTN</name>
<keyword evidence="4 6" id="KW-0720">Serine protease</keyword>
<dbReference type="GO" id="GO:0016020">
    <property type="term" value="C:membrane"/>
    <property type="evidence" value="ECO:0007669"/>
    <property type="project" value="TreeGrafter"/>
</dbReference>
<sequence>MISFRYGGARGVRHELQDQDDLVVVRTWRRGARHDVSPLSPRSRAARDRLTPLFGFPLAGVGVYAAPEGASQELSSTLDADPEVQFAGRGLRDAYGAPVLYTENVFVRFAAGVPPGQRERLLRDAGLAVKREVGYAENAYFVAAPGGTGRDVFGIAEELLDRDEVELCHPELLREVSRKRAFPQQWHLAEAVVDGVHIDAHAGVVAAWGVSRGEGTTICVIDDGVDIAHEEFASAGKIVAPRSLSGLRGGDPRPGDGDNHGTACAGVACADGNWGASGVAPAARLMPLRLVSGLGSQDEADAFAWAADHGADVISCSWGPPDGAWWNPEDPAHERRVPLPDSTRLAIDYAVSAGRGGRGCVVAWAAGNGAEDVDNDGYASYGNVIAVAACNDSGRQSAYSDHGAAIWCAFPSNDGAPSRTPGIWTTDRSGHDGYNPGGGGALGDSGGDYTNSFGGTSSAAPGVAGVVALMLSVAPGLTAAEVKEALRGACRRIDDGPGEYDEDGHSDRYGYGRVDAELAVAAVRGRPSLAPAPPSDG</sequence>
<proteinExistence type="inferred from homology"/>
<feature type="active site" description="Charge relay system" evidence="5 6">
    <location>
        <position position="260"/>
    </location>
</feature>
<dbReference type="PROSITE" id="PS00136">
    <property type="entry name" value="SUBTILASE_ASP"/>
    <property type="match status" value="1"/>
</dbReference>
<evidence type="ECO:0000256" key="4">
    <source>
        <dbReference type="ARBA" id="ARBA00022825"/>
    </source>
</evidence>
<dbReference type="GO" id="GO:0016485">
    <property type="term" value="P:protein processing"/>
    <property type="evidence" value="ECO:0007669"/>
    <property type="project" value="TreeGrafter"/>
</dbReference>
<dbReference type="RefSeq" id="WP_114399787.1">
    <property type="nucleotide sequence ID" value="NZ_QEIM01000154.1"/>
</dbReference>
<dbReference type="InterPro" id="IPR000209">
    <property type="entry name" value="Peptidase_S8/S53_dom"/>
</dbReference>
<dbReference type="PROSITE" id="PS00137">
    <property type="entry name" value="SUBTILASE_HIS"/>
    <property type="match status" value="1"/>
</dbReference>
<feature type="domain" description="Peptidase S8/S53" evidence="8">
    <location>
        <begin position="213"/>
        <end position="512"/>
    </location>
</feature>
<dbReference type="PROSITE" id="PS00138">
    <property type="entry name" value="SUBTILASE_SER"/>
    <property type="match status" value="1"/>
</dbReference>
<keyword evidence="2 6" id="KW-0645">Protease</keyword>
<protein>
    <submittedName>
        <fullName evidence="9">Peptidase S8</fullName>
    </submittedName>
</protein>
<dbReference type="InterPro" id="IPR023827">
    <property type="entry name" value="Peptidase_S8_Asp-AS"/>
</dbReference>